<dbReference type="Pfam" id="PF00005">
    <property type="entry name" value="ABC_tran"/>
    <property type="match status" value="1"/>
</dbReference>
<sequence length="627" mass="65269">MTTSRRLLAALRTPLGALAVLACSALLFLVVFGPLLWGSSAAATDTTAIAQGTSPEHPFGTDGSGRDILLRTLVAARLSVTMALAATAVGVCAGIIVGLLPLILGGRIGRWIVAGINIGVAFPGLLLAISFSVILGQSGFAATLAIALAMVPSYGRLTHNLAASVWGRDFISAAHVLGVPVWKTVLRHVLPNVRDPLIVNAAVTAGNALVSFAGLSFLGLGIQVPQYDWGRMLSEGMSRMFVNPAAALVPGAAIILAGLTFVLLGEVLGVALGTGNHGSVIARFHRRLRARGAADPTAASAPVTDTAGVSADTPGASTVSPRHGKGASSHPETAVCSVRNLRVSAPGPKGEPNDLVRGVSFDIGRGEIVGIVGESGSGKSLTLMSLAGLIESPLHVSADAAHFDGEDLTLRADGHPRRLDRHFGEKLAMVFQDPMSSLNPALHVGAQVAETGRLHLGLNRAQARDRAIGRLEDVRIPEARRRFGQYPHEFSGGMRQRAMIAAGLMGTPSLILADEPTTALDVTVQAEILALLRRINTEVGTSIVFVSHDIAVVTSLCTRVLVMYRGHLVENVSAEDLRAGRADHPYTRALLATVPTMSTPRDAPLASIPDGADFLAEASALVEKEAP</sequence>
<evidence type="ECO:0000259" key="15">
    <source>
        <dbReference type="PROSITE" id="PS50893"/>
    </source>
</evidence>
<accession>A0ABQ1MAF5</accession>
<dbReference type="SMART" id="SM00382">
    <property type="entry name" value="AAA"/>
    <property type="match status" value="1"/>
</dbReference>
<dbReference type="InterPro" id="IPR027417">
    <property type="entry name" value="P-loop_NTPase"/>
</dbReference>
<dbReference type="PROSITE" id="PS50893">
    <property type="entry name" value="ABC_TRANSPORTER_2"/>
    <property type="match status" value="1"/>
</dbReference>
<organism evidence="17 18">
    <name type="scientific">Brevibacterium sediminis</name>
    <dbReference type="NCBI Taxonomy" id="1857024"/>
    <lineage>
        <taxon>Bacteria</taxon>
        <taxon>Bacillati</taxon>
        <taxon>Actinomycetota</taxon>
        <taxon>Actinomycetes</taxon>
        <taxon>Micrococcales</taxon>
        <taxon>Brevibacteriaceae</taxon>
        <taxon>Brevibacterium</taxon>
    </lineage>
</organism>
<evidence type="ECO:0000256" key="4">
    <source>
        <dbReference type="ARBA" id="ARBA00022448"/>
    </source>
</evidence>
<keyword evidence="5" id="KW-1003">Cell membrane</keyword>
<dbReference type="SUPFAM" id="SSF161098">
    <property type="entry name" value="MetI-like"/>
    <property type="match status" value="1"/>
</dbReference>
<comment type="similarity">
    <text evidence="13">Belongs to the binding-protein-dependent transport system permease family.</text>
</comment>
<evidence type="ECO:0000256" key="12">
    <source>
        <dbReference type="ARBA" id="ARBA00023136"/>
    </source>
</evidence>
<name>A0ABQ1MAF5_9MICO</name>
<evidence type="ECO:0000313" key="17">
    <source>
        <dbReference type="EMBL" id="GGC37170.1"/>
    </source>
</evidence>
<dbReference type="PROSITE" id="PS00211">
    <property type="entry name" value="ABC_TRANSPORTER_1"/>
    <property type="match status" value="1"/>
</dbReference>
<evidence type="ECO:0000256" key="7">
    <source>
        <dbReference type="ARBA" id="ARBA00022692"/>
    </source>
</evidence>
<feature type="domain" description="ABC transmembrane type-1" evidence="16">
    <location>
        <begin position="76"/>
        <end position="265"/>
    </location>
</feature>
<dbReference type="InterPro" id="IPR000515">
    <property type="entry name" value="MetI-like"/>
</dbReference>
<reference evidence="18" key="1">
    <citation type="journal article" date="2019" name="Int. J. Syst. Evol. Microbiol.">
        <title>The Global Catalogue of Microorganisms (GCM) 10K type strain sequencing project: providing services to taxonomists for standard genome sequencing and annotation.</title>
        <authorList>
            <consortium name="The Broad Institute Genomics Platform"/>
            <consortium name="The Broad Institute Genome Sequencing Center for Infectious Disease"/>
            <person name="Wu L."/>
            <person name="Ma J."/>
        </authorList>
    </citation>
    <scope>NUCLEOTIDE SEQUENCE [LARGE SCALE GENOMIC DNA]</scope>
    <source>
        <strain evidence="18">CGMCC 1.15472</strain>
    </source>
</reference>
<protein>
    <submittedName>
        <fullName evidence="17">Peptide ABC transporter ATP-binding protein</fullName>
    </submittedName>
</protein>
<feature type="transmembrane region" description="Helical" evidence="13">
    <location>
        <begin position="74"/>
        <end position="104"/>
    </location>
</feature>
<dbReference type="PANTHER" id="PTHR43297:SF14">
    <property type="entry name" value="ATPASE AAA-TYPE CORE DOMAIN-CONTAINING PROTEIN"/>
    <property type="match status" value="1"/>
</dbReference>
<dbReference type="CDD" id="cd03257">
    <property type="entry name" value="ABC_NikE_OppD_transporters"/>
    <property type="match status" value="1"/>
</dbReference>
<dbReference type="PANTHER" id="PTHR43297">
    <property type="entry name" value="OLIGOPEPTIDE TRANSPORT ATP-BINDING PROTEIN APPD"/>
    <property type="match status" value="1"/>
</dbReference>
<dbReference type="InterPro" id="IPR035906">
    <property type="entry name" value="MetI-like_sf"/>
</dbReference>
<evidence type="ECO:0000256" key="2">
    <source>
        <dbReference type="ARBA" id="ARBA00004202"/>
    </source>
</evidence>
<dbReference type="InterPro" id="IPR050388">
    <property type="entry name" value="ABC_Ni/Peptide_Import"/>
</dbReference>
<keyword evidence="18" id="KW-1185">Reference proteome</keyword>
<evidence type="ECO:0000256" key="9">
    <source>
        <dbReference type="ARBA" id="ARBA00022840"/>
    </source>
</evidence>
<gene>
    <name evidence="17" type="ORF">GCM10010974_19490</name>
</gene>
<evidence type="ECO:0000256" key="1">
    <source>
        <dbReference type="ARBA" id="ARBA00004141"/>
    </source>
</evidence>
<keyword evidence="7 13" id="KW-0812">Transmembrane</keyword>
<proteinExistence type="inferred from homology"/>
<evidence type="ECO:0000256" key="8">
    <source>
        <dbReference type="ARBA" id="ARBA00022741"/>
    </source>
</evidence>
<comment type="subcellular location">
    <subcellularLocation>
        <location evidence="13">Cell membrane</location>
        <topology evidence="13">Multi-pass membrane protein</topology>
    </subcellularLocation>
    <subcellularLocation>
        <location evidence="2">Cell membrane</location>
        <topology evidence="2">Peripheral membrane protein</topology>
    </subcellularLocation>
    <subcellularLocation>
        <location evidence="1">Membrane</location>
        <topology evidence="1">Multi-pass membrane protein</topology>
    </subcellularLocation>
</comment>
<dbReference type="InterPro" id="IPR017871">
    <property type="entry name" value="ABC_transporter-like_CS"/>
</dbReference>
<evidence type="ECO:0000256" key="11">
    <source>
        <dbReference type="ARBA" id="ARBA00022989"/>
    </source>
</evidence>
<keyword evidence="10" id="KW-1278">Translocase</keyword>
<feature type="domain" description="ABC transporter" evidence="15">
    <location>
        <begin position="338"/>
        <end position="590"/>
    </location>
</feature>
<keyword evidence="4 13" id="KW-0813">Transport</keyword>
<dbReference type="Pfam" id="PF00528">
    <property type="entry name" value="BPD_transp_1"/>
    <property type="match status" value="1"/>
</dbReference>
<dbReference type="PROSITE" id="PS51257">
    <property type="entry name" value="PROKAR_LIPOPROTEIN"/>
    <property type="match status" value="1"/>
</dbReference>
<keyword evidence="9 17" id="KW-0067">ATP-binding</keyword>
<dbReference type="CDD" id="cd06261">
    <property type="entry name" value="TM_PBP2"/>
    <property type="match status" value="1"/>
</dbReference>
<evidence type="ECO:0000313" key="18">
    <source>
        <dbReference type="Proteomes" id="UP000632322"/>
    </source>
</evidence>
<dbReference type="PROSITE" id="PS50928">
    <property type="entry name" value="ABC_TM1"/>
    <property type="match status" value="1"/>
</dbReference>
<feature type="transmembrane region" description="Helical" evidence="13">
    <location>
        <begin position="111"/>
        <end position="134"/>
    </location>
</feature>
<evidence type="ECO:0000256" key="6">
    <source>
        <dbReference type="ARBA" id="ARBA00022519"/>
    </source>
</evidence>
<dbReference type="RefSeq" id="WP_181271390.1">
    <property type="nucleotide sequence ID" value="NZ_BMJG01000005.1"/>
</dbReference>
<keyword evidence="12 13" id="KW-0472">Membrane</keyword>
<evidence type="ECO:0000256" key="5">
    <source>
        <dbReference type="ARBA" id="ARBA00022475"/>
    </source>
</evidence>
<evidence type="ECO:0000256" key="10">
    <source>
        <dbReference type="ARBA" id="ARBA00022967"/>
    </source>
</evidence>
<keyword evidence="8" id="KW-0547">Nucleotide-binding</keyword>
<feature type="transmembrane region" description="Helical" evidence="13">
    <location>
        <begin position="197"/>
        <end position="220"/>
    </location>
</feature>
<dbReference type="Proteomes" id="UP000632322">
    <property type="component" value="Unassembled WGS sequence"/>
</dbReference>
<evidence type="ECO:0000256" key="3">
    <source>
        <dbReference type="ARBA" id="ARBA00005417"/>
    </source>
</evidence>
<comment type="similarity">
    <text evidence="3">Belongs to the ABC transporter superfamily.</text>
</comment>
<keyword evidence="11 13" id="KW-1133">Transmembrane helix</keyword>
<dbReference type="Gene3D" id="3.40.50.300">
    <property type="entry name" value="P-loop containing nucleotide triphosphate hydrolases"/>
    <property type="match status" value="1"/>
</dbReference>
<dbReference type="Gene3D" id="1.10.3720.10">
    <property type="entry name" value="MetI-like"/>
    <property type="match status" value="1"/>
</dbReference>
<feature type="region of interest" description="Disordered" evidence="14">
    <location>
        <begin position="295"/>
        <end position="333"/>
    </location>
</feature>
<evidence type="ECO:0000256" key="14">
    <source>
        <dbReference type="SAM" id="MobiDB-lite"/>
    </source>
</evidence>
<dbReference type="GO" id="GO:0005524">
    <property type="term" value="F:ATP binding"/>
    <property type="evidence" value="ECO:0007669"/>
    <property type="project" value="UniProtKB-KW"/>
</dbReference>
<dbReference type="SUPFAM" id="SSF52540">
    <property type="entry name" value="P-loop containing nucleoside triphosphate hydrolases"/>
    <property type="match status" value="1"/>
</dbReference>
<evidence type="ECO:0000256" key="13">
    <source>
        <dbReference type="RuleBase" id="RU363032"/>
    </source>
</evidence>
<evidence type="ECO:0000259" key="16">
    <source>
        <dbReference type="PROSITE" id="PS50928"/>
    </source>
</evidence>
<feature type="transmembrane region" description="Helical" evidence="13">
    <location>
        <begin position="241"/>
        <end position="264"/>
    </location>
</feature>
<dbReference type="InterPro" id="IPR003593">
    <property type="entry name" value="AAA+_ATPase"/>
</dbReference>
<dbReference type="EMBL" id="BMJG01000005">
    <property type="protein sequence ID" value="GGC37170.1"/>
    <property type="molecule type" value="Genomic_DNA"/>
</dbReference>
<comment type="caution">
    <text evidence="17">The sequence shown here is derived from an EMBL/GenBank/DDBJ whole genome shotgun (WGS) entry which is preliminary data.</text>
</comment>
<dbReference type="InterPro" id="IPR003439">
    <property type="entry name" value="ABC_transporter-like_ATP-bd"/>
</dbReference>
<keyword evidence="6" id="KW-0997">Cell inner membrane</keyword>